<evidence type="ECO:0000313" key="1">
    <source>
        <dbReference type="EMBL" id="RLC37202.1"/>
    </source>
</evidence>
<protein>
    <submittedName>
        <fullName evidence="1">Uncharacterized protein</fullName>
    </submittedName>
</protein>
<reference evidence="1 2" key="1">
    <citation type="submission" date="2018-06" db="EMBL/GenBank/DDBJ databases">
        <title>Extensive metabolic versatility and redundancy in microbially diverse, dynamic hydrothermal sediments.</title>
        <authorList>
            <person name="Dombrowski N."/>
            <person name="Teske A."/>
            <person name="Baker B.J."/>
        </authorList>
    </citation>
    <scope>NUCLEOTIDE SEQUENCE [LARGE SCALE GENOMIC DNA]</scope>
    <source>
        <strain evidence="1">B79_G16</strain>
    </source>
</reference>
<organism evidence="1 2">
    <name type="scientific">candidate division Kazan bacterium</name>
    <dbReference type="NCBI Taxonomy" id="2202143"/>
    <lineage>
        <taxon>Bacteria</taxon>
        <taxon>Bacteria division Kazan-3B-28</taxon>
    </lineage>
</organism>
<proteinExistence type="predicted"/>
<sequence length="94" mass="11475">MPLSSFIFCQREKDAVFPSKTNKRCDKMEQEKDPLANIKRDNIFIHYVALRNQQKWIRMIHEFDLYKYPKVKTKHVLTSWIRQILILIRILNKI</sequence>
<accession>A0A420ZCI1</accession>
<name>A0A420ZCI1_UNCK3</name>
<dbReference type="EMBL" id="QMNG01000009">
    <property type="protein sequence ID" value="RLC37202.1"/>
    <property type="molecule type" value="Genomic_DNA"/>
</dbReference>
<gene>
    <name evidence="1" type="ORF">DRH29_02705</name>
</gene>
<evidence type="ECO:0000313" key="2">
    <source>
        <dbReference type="Proteomes" id="UP000281261"/>
    </source>
</evidence>
<comment type="caution">
    <text evidence="1">The sequence shown here is derived from an EMBL/GenBank/DDBJ whole genome shotgun (WGS) entry which is preliminary data.</text>
</comment>
<dbReference type="AlphaFoldDB" id="A0A420ZCI1"/>
<dbReference type="Proteomes" id="UP000281261">
    <property type="component" value="Unassembled WGS sequence"/>
</dbReference>